<evidence type="ECO:0008006" key="2">
    <source>
        <dbReference type="Google" id="ProtNLM"/>
    </source>
</evidence>
<name>A0A1W6U015_VIBAL</name>
<accession>A0A1W6U015</accession>
<organism evidence="1">
    <name type="scientific">Vibrio alginolyticus</name>
    <dbReference type="NCBI Taxonomy" id="663"/>
    <lineage>
        <taxon>Bacteria</taxon>
        <taxon>Pseudomonadati</taxon>
        <taxon>Pseudomonadota</taxon>
        <taxon>Gammaproteobacteria</taxon>
        <taxon>Vibrionales</taxon>
        <taxon>Vibrionaceae</taxon>
        <taxon>Vibrio</taxon>
    </lineage>
</organism>
<dbReference type="AlphaFoldDB" id="A0A1W6U015"/>
<dbReference type="EMBL" id="CP017903">
    <property type="protein sequence ID" value="ARP21356.1"/>
    <property type="molecule type" value="Genomic_DNA"/>
</dbReference>
<gene>
    <name evidence="1" type="ORF">K05K4_46390</name>
</gene>
<reference evidence="1" key="1">
    <citation type="submission" date="2016-10" db="EMBL/GenBank/DDBJ databases">
        <title>The High Quality Genome of Vibrio alginolyticus K01M1.</title>
        <authorList>
            <person name="Wendling C."/>
            <person name="Chibani C.M."/>
            <person name="Hertel R."/>
            <person name="Sproer C."/>
            <person name="Bunk B."/>
            <person name="Overmann J."/>
            <person name="Roth O."/>
            <person name="Liesegang H."/>
        </authorList>
    </citation>
    <scope>NUCLEOTIDE SEQUENCE</scope>
    <source>
        <strain evidence="1">K05K4</strain>
    </source>
</reference>
<evidence type="ECO:0000313" key="1">
    <source>
        <dbReference type="EMBL" id="ARP21356.1"/>
    </source>
</evidence>
<dbReference type="InterPro" id="IPR029063">
    <property type="entry name" value="SAM-dependent_MTases_sf"/>
</dbReference>
<protein>
    <recommendedName>
        <fullName evidence="2">Methyltransferase domain-containing protein</fullName>
    </recommendedName>
</protein>
<proteinExistence type="predicted"/>
<dbReference type="RefSeq" id="WP_086047544.1">
    <property type="nucleotide sequence ID" value="NZ_CP017890.1"/>
</dbReference>
<sequence length="259" mass="29909">MEDFYLTEHGLAGYFEAQWFDKFIEEQQIEMITSRSKQVPLSFLSSPHCSQVADFIAQVVIESSVQPYSLLEVGAALGRNYYELVQRLPNLKEATLVEPSNRLMDGLKKLLIEEQRVELTYLHDVNTLNTLEVENRDIVQKCAHVDLTLINQPFELDTLQSRFDLVVCLNVIDQCESPLSVINALKKTTKVGGLIVVSCTYQWNAKHIKNKEEAVDDIKEYFAEGWRLVSEAEHEYRIRFNDRFARQFLSHVVAYVKTD</sequence>
<dbReference type="Gene3D" id="3.40.50.150">
    <property type="entry name" value="Vaccinia Virus protein VP39"/>
    <property type="match status" value="1"/>
</dbReference>
<dbReference type="Pfam" id="PF13489">
    <property type="entry name" value="Methyltransf_23"/>
    <property type="match status" value="1"/>
</dbReference>
<dbReference type="SUPFAM" id="SSF53335">
    <property type="entry name" value="S-adenosyl-L-methionine-dependent methyltransferases"/>
    <property type="match status" value="1"/>
</dbReference>